<comment type="caution">
    <text evidence="1">The sequence shown here is derived from an EMBL/GenBank/DDBJ whole genome shotgun (WGS) entry which is preliminary data.</text>
</comment>
<protein>
    <submittedName>
        <fullName evidence="1">Uncharacterized protein</fullName>
    </submittedName>
</protein>
<dbReference type="EMBL" id="REGN01002237">
    <property type="protein sequence ID" value="RNA29334.1"/>
    <property type="molecule type" value="Genomic_DNA"/>
</dbReference>
<organism evidence="1 2">
    <name type="scientific">Brachionus plicatilis</name>
    <name type="common">Marine rotifer</name>
    <name type="synonym">Brachionus muelleri</name>
    <dbReference type="NCBI Taxonomy" id="10195"/>
    <lineage>
        <taxon>Eukaryota</taxon>
        <taxon>Metazoa</taxon>
        <taxon>Spiralia</taxon>
        <taxon>Gnathifera</taxon>
        <taxon>Rotifera</taxon>
        <taxon>Eurotatoria</taxon>
        <taxon>Monogononta</taxon>
        <taxon>Pseudotrocha</taxon>
        <taxon>Ploima</taxon>
        <taxon>Brachionidae</taxon>
        <taxon>Brachionus</taxon>
    </lineage>
</organism>
<sequence length="169" mass="20663">MFIEWRVEIFKKLQDKDKDQKERKRRLLFCSLQLYKEINGKILRLIRTDNCFSFPLFHVIESLKKRFILIKLINFLRWFCKTRFFRCLCHTLEIFQKALHSHRKKKELRVKNYLWFGIYAIAKYFKKYAATEAVWKNLTPEGKKKLLFLRAKLGNNKSEPSETKSYKKT</sequence>
<accession>A0A3M7S0K9</accession>
<proteinExistence type="predicted"/>
<name>A0A3M7S0K9_BRAPC</name>
<evidence type="ECO:0000313" key="1">
    <source>
        <dbReference type="EMBL" id="RNA29334.1"/>
    </source>
</evidence>
<reference evidence="1 2" key="1">
    <citation type="journal article" date="2018" name="Sci. Rep.">
        <title>Genomic signatures of local adaptation to the degree of environmental predictability in rotifers.</title>
        <authorList>
            <person name="Franch-Gras L."/>
            <person name="Hahn C."/>
            <person name="Garcia-Roger E.M."/>
            <person name="Carmona M.J."/>
            <person name="Serra M."/>
            <person name="Gomez A."/>
        </authorList>
    </citation>
    <scope>NUCLEOTIDE SEQUENCE [LARGE SCALE GENOMIC DNA]</scope>
    <source>
        <strain evidence="1">HYR1</strain>
    </source>
</reference>
<dbReference type="AlphaFoldDB" id="A0A3M7S0K9"/>
<gene>
    <name evidence="1" type="ORF">BpHYR1_050174</name>
</gene>
<dbReference type="Proteomes" id="UP000276133">
    <property type="component" value="Unassembled WGS sequence"/>
</dbReference>
<keyword evidence="2" id="KW-1185">Reference proteome</keyword>
<evidence type="ECO:0000313" key="2">
    <source>
        <dbReference type="Proteomes" id="UP000276133"/>
    </source>
</evidence>